<keyword evidence="1" id="KW-0472">Membrane</keyword>
<keyword evidence="1" id="KW-0812">Transmembrane</keyword>
<evidence type="ECO:0008006" key="5">
    <source>
        <dbReference type="Google" id="ProtNLM"/>
    </source>
</evidence>
<protein>
    <recommendedName>
        <fullName evidence="5">HupE/UreJ family protein</fullName>
    </recommendedName>
</protein>
<feature type="chain" id="PRO_5046265745" description="HupE/UreJ family protein" evidence="2">
    <location>
        <begin position="24"/>
        <end position="319"/>
    </location>
</feature>
<keyword evidence="2" id="KW-0732">Signal</keyword>
<evidence type="ECO:0000313" key="4">
    <source>
        <dbReference type="Proteomes" id="UP000029443"/>
    </source>
</evidence>
<evidence type="ECO:0000256" key="2">
    <source>
        <dbReference type="SAM" id="SignalP"/>
    </source>
</evidence>
<accession>A0ABR4WC75</accession>
<feature type="transmembrane region" description="Helical" evidence="1">
    <location>
        <begin position="171"/>
        <end position="190"/>
    </location>
</feature>
<evidence type="ECO:0000313" key="3">
    <source>
        <dbReference type="EMBL" id="KGD61034.1"/>
    </source>
</evidence>
<dbReference type="Pfam" id="PF13795">
    <property type="entry name" value="HupE_UreJ_2"/>
    <property type="match status" value="1"/>
</dbReference>
<proteinExistence type="predicted"/>
<gene>
    <name evidence="3" type="ORF">T9A_01894</name>
</gene>
<comment type="caution">
    <text evidence="3">The sequence shown here is derived from an EMBL/GenBank/DDBJ whole genome shotgun (WGS) entry which is preliminary data.</text>
</comment>
<evidence type="ECO:0000256" key="1">
    <source>
        <dbReference type="SAM" id="Phobius"/>
    </source>
</evidence>
<dbReference type="Proteomes" id="UP000029443">
    <property type="component" value="Unassembled WGS sequence"/>
</dbReference>
<feature type="transmembrane region" description="Helical" evidence="1">
    <location>
        <begin position="196"/>
        <end position="216"/>
    </location>
</feature>
<sequence length="319" mass="34541">MSHLLRHCVAALILVTLANTAHGHGLVPMLLKLEQIDDLHLRVSLKSGVTVAQTPTPVFPETCTPSAPQRTMAKEAHWTIWQLRCDEPPYSISLPGLGEYQAVAQYHSPGEPTHSSLLDAHSPVFQFKASGDWLGTLIRTAHSGIIHLLAGWDHLLFVIGLTLWLRRGKPLVLAITSFTLGHSLTLALAASGIIRFPVTLAEIAIAASLLAMAFQLNRGTLKQPSRATVLLLPLGFGLLHGLGFANVLNTQGLSGNDLIITLLGFNLGLELGQLLCVAAVLLVIFGMKHHIQRLQSIAVYSIGSMAVFWMWERALLLAV</sequence>
<dbReference type="InterPro" id="IPR032809">
    <property type="entry name" value="Put_HupE_UreJ"/>
</dbReference>
<organism evidence="3 4">
    <name type="scientific">Alcanivorax jadensis T9</name>
    <dbReference type="NCBI Taxonomy" id="1177181"/>
    <lineage>
        <taxon>Bacteria</taxon>
        <taxon>Pseudomonadati</taxon>
        <taxon>Pseudomonadota</taxon>
        <taxon>Gammaproteobacteria</taxon>
        <taxon>Oceanospirillales</taxon>
        <taxon>Alcanivoracaceae</taxon>
        <taxon>Alcanivorax</taxon>
    </lineage>
</organism>
<keyword evidence="1" id="KW-1133">Transmembrane helix</keyword>
<feature type="signal peptide" evidence="2">
    <location>
        <begin position="1"/>
        <end position="23"/>
    </location>
</feature>
<keyword evidence="4" id="KW-1185">Reference proteome</keyword>
<feature type="transmembrane region" description="Helical" evidence="1">
    <location>
        <begin position="297"/>
        <end position="316"/>
    </location>
</feature>
<feature type="transmembrane region" description="Helical" evidence="1">
    <location>
        <begin position="144"/>
        <end position="164"/>
    </location>
</feature>
<name>A0ABR4WC75_9GAMM</name>
<reference evidence="3 4" key="1">
    <citation type="submission" date="2012-09" db="EMBL/GenBank/DDBJ databases">
        <title>Genome Sequence of alkane-degrading Bacterium Alcanivorax jadensis T9.</title>
        <authorList>
            <person name="Lai Q."/>
            <person name="Shao Z."/>
        </authorList>
    </citation>
    <scope>NUCLEOTIDE SEQUENCE [LARGE SCALE GENOMIC DNA]</scope>
    <source>
        <strain evidence="3 4">T9</strain>
    </source>
</reference>
<dbReference type="RefSeq" id="WP_052042749.1">
    <property type="nucleotide sequence ID" value="NZ_ARXU01000006.1"/>
</dbReference>
<feature type="transmembrane region" description="Helical" evidence="1">
    <location>
        <begin position="228"/>
        <end position="247"/>
    </location>
</feature>
<dbReference type="EMBL" id="ARXU01000006">
    <property type="protein sequence ID" value="KGD61034.1"/>
    <property type="molecule type" value="Genomic_DNA"/>
</dbReference>
<feature type="transmembrane region" description="Helical" evidence="1">
    <location>
        <begin position="259"/>
        <end position="285"/>
    </location>
</feature>